<organism evidence="3 4">
    <name type="scientific">Cymbomonas tetramitiformis</name>
    <dbReference type="NCBI Taxonomy" id="36881"/>
    <lineage>
        <taxon>Eukaryota</taxon>
        <taxon>Viridiplantae</taxon>
        <taxon>Chlorophyta</taxon>
        <taxon>Pyramimonadophyceae</taxon>
        <taxon>Pyramimonadales</taxon>
        <taxon>Pyramimonadaceae</taxon>
        <taxon>Cymbomonas</taxon>
    </lineage>
</organism>
<dbReference type="CDD" id="cd15482">
    <property type="entry name" value="Sialidase_non-viral"/>
    <property type="match status" value="1"/>
</dbReference>
<reference evidence="3 4" key="1">
    <citation type="journal article" date="2015" name="Genome Biol. Evol.">
        <title>Comparative Genomics of a Bacterivorous Green Alga Reveals Evolutionary Causalities and Consequences of Phago-Mixotrophic Mode of Nutrition.</title>
        <authorList>
            <person name="Burns J.A."/>
            <person name="Paasch A."/>
            <person name="Narechania A."/>
            <person name="Kim E."/>
        </authorList>
    </citation>
    <scope>NUCLEOTIDE SEQUENCE [LARGE SCALE GENOMIC DNA]</scope>
    <source>
        <strain evidence="3 4">PLY_AMNH</strain>
    </source>
</reference>
<accession>A0AAE0G0U3</accession>
<comment type="caution">
    <text evidence="3">The sequence shown here is derived from an EMBL/GenBank/DDBJ whole genome shotgun (WGS) entry which is preliminary data.</text>
</comment>
<evidence type="ECO:0000313" key="4">
    <source>
        <dbReference type="Proteomes" id="UP001190700"/>
    </source>
</evidence>
<sequence length="541" mass="60883">MVMKMREHMATIALRHRPNPTSTQKQVVMMTKLQHNSPRWKEPKPVWQAPAPPSTAPAMPVNGKTKEQRGIATDTSTGLVFLSDRIYLDPRDPAAPHQKARVIPPEDAWPLLKKELKDDAQLQRHHRGSPSAQHQQPEATTTSLRWSIPQDSQPDRTGLGRRLQGRGKDPLARQKALMRKPSRAPQKTSKAGAFVMAEAPPGPPKALIHANPCSSLPQSPQPPPPNPTLRAPFSPMWELVLEQDRFQPPPPPRPHRDVITMLQGTSSKQMLPGANQWMLETVQLWGLQGVDGSHLRWGTPFMFLPEKDMHARHPAVPGALPAEWLLPVHFEPGGPHDMDSHFSAVRWFQRTFEGVPMAEGVKGLAHISQMKDALVEPCIMSLAGKEPEKPMLVALMRSRGLQAERRRVYVAHSTDDGRTWTNPAATRIPNYDRSFQATATADKKKIVIVFVNSIRADRWGPISVAISDDNGMTWPWVRDLEDTYDMKALYADPAIHLGEDGYLHVVYLWKGKYIRYLSFTEEWVTGSWYFGSTKGDFPHVM</sequence>
<dbReference type="Gene3D" id="2.120.10.10">
    <property type="match status" value="1"/>
</dbReference>
<dbReference type="Pfam" id="PF13088">
    <property type="entry name" value="BNR_2"/>
    <property type="match status" value="1"/>
</dbReference>
<protein>
    <recommendedName>
        <fullName evidence="2">Sialidase domain-containing protein</fullName>
    </recommendedName>
</protein>
<dbReference type="AlphaFoldDB" id="A0AAE0G0U3"/>
<dbReference type="PANTHER" id="PTHR43752:SF2">
    <property type="entry name" value="BNR_ASP-BOX REPEAT FAMILY PROTEIN"/>
    <property type="match status" value="1"/>
</dbReference>
<dbReference type="PANTHER" id="PTHR43752">
    <property type="entry name" value="BNR/ASP-BOX REPEAT FAMILY PROTEIN"/>
    <property type="match status" value="1"/>
</dbReference>
<dbReference type="InterPro" id="IPR011040">
    <property type="entry name" value="Sialidase"/>
</dbReference>
<evidence type="ECO:0000256" key="1">
    <source>
        <dbReference type="SAM" id="MobiDB-lite"/>
    </source>
</evidence>
<dbReference type="SUPFAM" id="SSF50939">
    <property type="entry name" value="Sialidases"/>
    <property type="match status" value="1"/>
</dbReference>
<feature type="region of interest" description="Disordered" evidence="1">
    <location>
        <begin position="118"/>
        <end position="226"/>
    </location>
</feature>
<dbReference type="Proteomes" id="UP001190700">
    <property type="component" value="Unassembled WGS sequence"/>
</dbReference>
<feature type="compositionally biased region" description="Polar residues" evidence="1">
    <location>
        <begin position="130"/>
        <end position="152"/>
    </location>
</feature>
<evidence type="ECO:0000259" key="2">
    <source>
        <dbReference type="Pfam" id="PF13088"/>
    </source>
</evidence>
<name>A0AAE0G0U3_9CHLO</name>
<feature type="domain" description="Sialidase" evidence="2">
    <location>
        <begin position="375"/>
        <end position="505"/>
    </location>
</feature>
<gene>
    <name evidence="3" type="ORF">CYMTET_22132</name>
</gene>
<dbReference type="EMBL" id="LGRX02010965">
    <property type="protein sequence ID" value="KAK3269424.1"/>
    <property type="molecule type" value="Genomic_DNA"/>
</dbReference>
<proteinExistence type="predicted"/>
<dbReference type="InterPro" id="IPR036278">
    <property type="entry name" value="Sialidase_sf"/>
</dbReference>
<evidence type="ECO:0000313" key="3">
    <source>
        <dbReference type="EMBL" id="KAK3269424.1"/>
    </source>
</evidence>
<feature type="region of interest" description="Disordered" evidence="1">
    <location>
        <begin position="36"/>
        <end position="61"/>
    </location>
</feature>
<keyword evidence="4" id="KW-1185">Reference proteome</keyword>